<keyword evidence="1" id="KW-0805">Transcription regulation</keyword>
<evidence type="ECO:0000256" key="1">
    <source>
        <dbReference type="ARBA" id="ARBA00023015"/>
    </source>
</evidence>
<organism evidence="5 6">
    <name type="scientific">Lysinibacillus louembei</name>
    <dbReference type="NCBI Taxonomy" id="1470088"/>
    <lineage>
        <taxon>Bacteria</taxon>
        <taxon>Bacillati</taxon>
        <taxon>Bacillota</taxon>
        <taxon>Bacilli</taxon>
        <taxon>Bacillales</taxon>
        <taxon>Bacillaceae</taxon>
        <taxon>Lysinibacillus</taxon>
    </lineage>
</organism>
<keyword evidence="2" id="KW-0238">DNA-binding</keyword>
<dbReference type="Pfam" id="PF00392">
    <property type="entry name" value="GntR"/>
    <property type="match status" value="1"/>
</dbReference>
<dbReference type="Gene3D" id="1.10.10.10">
    <property type="entry name" value="Winged helix-like DNA-binding domain superfamily/Winged helix DNA-binding domain"/>
    <property type="match status" value="1"/>
</dbReference>
<dbReference type="PANTHER" id="PTHR43537:SF5">
    <property type="entry name" value="UXU OPERON TRANSCRIPTIONAL REGULATOR"/>
    <property type="match status" value="1"/>
</dbReference>
<keyword evidence="6" id="KW-1185">Reference proteome</keyword>
<dbReference type="SMART" id="SM00895">
    <property type="entry name" value="FCD"/>
    <property type="match status" value="1"/>
</dbReference>
<dbReference type="PANTHER" id="PTHR43537">
    <property type="entry name" value="TRANSCRIPTIONAL REGULATOR, GNTR FAMILY"/>
    <property type="match status" value="1"/>
</dbReference>
<dbReference type="CDD" id="cd07377">
    <property type="entry name" value="WHTH_GntR"/>
    <property type="match status" value="1"/>
</dbReference>
<accession>A0ABZ0RZC8</accession>
<dbReference type="InterPro" id="IPR011711">
    <property type="entry name" value="GntR_C"/>
</dbReference>
<evidence type="ECO:0000256" key="2">
    <source>
        <dbReference type="ARBA" id="ARBA00023125"/>
    </source>
</evidence>
<evidence type="ECO:0000256" key="3">
    <source>
        <dbReference type="ARBA" id="ARBA00023163"/>
    </source>
</evidence>
<name>A0ABZ0RZC8_9BACI</name>
<dbReference type="SMART" id="SM00345">
    <property type="entry name" value="HTH_GNTR"/>
    <property type="match status" value="1"/>
</dbReference>
<dbReference type="SUPFAM" id="SSF48008">
    <property type="entry name" value="GntR ligand-binding domain-like"/>
    <property type="match status" value="1"/>
</dbReference>
<keyword evidence="3" id="KW-0804">Transcription</keyword>
<dbReference type="EMBL" id="CP137624">
    <property type="protein sequence ID" value="WPK12820.1"/>
    <property type="molecule type" value="Genomic_DNA"/>
</dbReference>
<dbReference type="Pfam" id="PF07729">
    <property type="entry name" value="FCD"/>
    <property type="match status" value="1"/>
</dbReference>
<dbReference type="InterPro" id="IPR000524">
    <property type="entry name" value="Tscrpt_reg_HTH_GntR"/>
</dbReference>
<dbReference type="Proteomes" id="UP001322664">
    <property type="component" value="Chromosome"/>
</dbReference>
<dbReference type="SUPFAM" id="SSF46785">
    <property type="entry name" value="Winged helix' DNA-binding domain"/>
    <property type="match status" value="1"/>
</dbReference>
<sequence length="222" mass="26045">MAFEKEHGETSEQIYNLIKEQIFSWELEPGQKLNLSQMAKQMNVSTIPVREALSRLQDSKLVLLVPNKGYQVSNIIDEISMKKMAEFRLMLELEALKIVIRNNNLSFIDKLEKLNESAKSIDLNNNYSNILAFNNYDNQFHLEIMYASENPFLIESYERLYCHLHIARFYYQRGSVDQKEATSEHDGLIESLKTRDMEMALDCIKGHISQGYLRLLQKREER</sequence>
<dbReference type="InterPro" id="IPR036388">
    <property type="entry name" value="WH-like_DNA-bd_sf"/>
</dbReference>
<reference evidence="5 6" key="1">
    <citation type="submission" date="2023-09" db="EMBL/GenBank/DDBJ databases">
        <authorList>
            <person name="Page C.A."/>
            <person name="Perez-Diaz I.M."/>
        </authorList>
    </citation>
    <scope>NUCLEOTIDE SEQUENCE [LARGE SCALE GENOMIC DNA]</scope>
    <source>
        <strain evidence="5 6">Ll15</strain>
    </source>
</reference>
<proteinExistence type="predicted"/>
<protein>
    <submittedName>
        <fullName evidence="5">GntR family transcriptional regulator</fullName>
    </submittedName>
</protein>
<dbReference type="InterPro" id="IPR036390">
    <property type="entry name" value="WH_DNA-bd_sf"/>
</dbReference>
<dbReference type="RefSeq" id="WP_319837497.1">
    <property type="nucleotide sequence ID" value="NZ_CP137624.1"/>
</dbReference>
<evidence type="ECO:0000313" key="6">
    <source>
        <dbReference type="Proteomes" id="UP001322664"/>
    </source>
</evidence>
<evidence type="ECO:0000313" key="5">
    <source>
        <dbReference type="EMBL" id="WPK12820.1"/>
    </source>
</evidence>
<dbReference type="Gene3D" id="1.20.120.530">
    <property type="entry name" value="GntR ligand-binding domain-like"/>
    <property type="match status" value="1"/>
</dbReference>
<dbReference type="PROSITE" id="PS50949">
    <property type="entry name" value="HTH_GNTR"/>
    <property type="match status" value="1"/>
</dbReference>
<evidence type="ECO:0000259" key="4">
    <source>
        <dbReference type="PROSITE" id="PS50949"/>
    </source>
</evidence>
<feature type="domain" description="HTH gntR-type" evidence="4">
    <location>
        <begin position="8"/>
        <end position="75"/>
    </location>
</feature>
<dbReference type="InterPro" id="IPR008920">
    <property type="entry name" value="TF_FadR/GntR_C"/>
</dbReference>
<gene>
    <name evidence="5" type="ORF">R6U77_03700</name>
</gene>